<accession>A0A0A5HNC7</accession>
<comment type="similarity">
    <text evidence="1">Belongs to the initiator RepB protein family.</text>
</comment>
<dbReference type="InterPro" id="IPR036390">
    <property type="entry name" value="WH_DNA-bd_sf"/>
</dbReference>
<evidence type="ECO:0000313" key="3">
    <source>
        <dbReference type="EMBL" id="KGY07042.1"/>
    </source>
</evidence>
<sequence>MNKVPVIEKINDESNHVVRYVSIDISMCKVYYANELAFAEHAYSLKEAKLLDIVSSQLSLHPLYDGKVMSLDNNGKSSIDFDYLTKRVLIKCYIYKEFRTIYLSNRVICDYLGLNRKISRIPNLDEFQKKKVTIREKSFPSNKKTSNERTTKKTLNPFKKIKTHQGYVEFVLNPAFIPYIIGVHGFKQYDVELSLKLKHKFSLRLLKIINYYHHHGGFGKTRNSKVFDIIEFMVLLGDIPASYRDKPNLLFSKAVNPALEEIAKVAGIHYKAEIFTFPLGRKGRPQISGVKLVPVDQEIQLDTLQMT</sequence>
<name>A0A0A5HNC7_PHOS4</name>
<dbReference type="EMBL" id="JRWP01000056">
    <property type="protein sequence ID" value="KGY07042.1"/>
    <property type="molecule type" value="Genomic_DNA"/>
</dbReference>
<dbReference type="RefSeq" id="WP_038193014.1">
    <property type="nucleotide sequence ID" value="NZ_JRWP01000056.1"/>
</dbReference>
<gene>
    <name evidence="3" type="ORF">NM06_19145</name>
</gene>
<dbReference type="AlphaFoldDB" id="A0A0A5HNC7"/>
<proteinExistence type="inferred from homology"/>
<dbReference type="InterPro" id="IPR000525">
    <property type="entry name" value="Initiator_Rep_WH1"/>
</dbReference>
<dbReference type="Pfam" id="PF01051">
    <property type="entry name" value="Rep3_N"/>
    <property type="match status" value="1"/>
</dbReference>
<dbReference type="GO" id="GO:0006270">
    <property type="term" value="P:DNA replication initiation"/>
    <property type="evidence" value="ECO:0007669"/>
    <property type="project" value="InterPro"/>
</dbReference>
<evidence type="ECO:0000313" key="4">
    <source>
        <dbReference type="Proteomes" id="UP000030451"/>
    </source>
</evidence>
<organism evidence="3 4">
    <name type="scientific">Photobacterium sp. (strain ATCC 43367)</name>
    <dbReference type="NCBI Taxonomy" id="379097"/>
    <lineage>
        <taxon>Bacteria</taxon>
        <taxon>Pseudomonadati</taxon>
        <taxon>Pseudomonadota</taxon>
        <taxon>Gammaproteobacteria</taxon>
        <taxon>Vibrionales</taxon>
        <taxon>Vibrionaceae</taxon>
        <taxon>Vibrio</taxon>
        <taxon>Vibrio oreintalis group</taxon>
    </lineage>
</organism>
<comment type="caution">
    <text evidence="3">The sequence shown here is derived from an EMBL/GenBank/DDBJ whole genome shotgun (WGS) entry which is preliminary data.</text>
</comment>
<dbReference type="SUPFAM" id="SSF46785">
    <property type="entry name" value="Winged helix' DNA-binding domain"/>
    <property type="match status" value="1"/>
</dbReference>
<protein>
    <recommendedName>
        <fullName evidence="2">Initiator Rep protein WH1 domain-containing protein</fullName>
    </recommendedName>
</protein>
<evidence type="ECO:0000256" key="1">
    <source>
        <dbReference type="ARBA" id="ARBA00038283"/>
    </source>
</evidence>
<evidence type="ECO:0000259" key="2">
    <source>
        <dbReference type="Pfam" id="PF01051"/>
    </source>
</evidence>
<dbReference type="InterPro" id="IPR036388">
    <property type="entry name" value="WH-like_DNA-bd_sf"/>
</dbReference>
<dbReference type="Gene3D" id="1.10.10.10">
    <property type="entry name" value="Winged helix-like DNA-binding domain superfamily/Winged helix DNA-binding domain"/>
    <property type="match status" value="1"/>
</dbReference>
<dbReference type="GO" id="GO:0003887">
    <property type="term" value="F:DNA-directed DNA polymerase activity"/>
    <property type="evidence" value="ECO:0007669"/>
    <property type="project" value="InterPro"/>
</dbReference>
<dbReference type="Proteomes" id="UP000030451">
    <property type="component" value="Unassembled WGS sequence"/>
</dbReference>
<reference evidence="3 4" key="1">
    <citation type="submission" date="2014-10" db="EMBL/GenBank/DDBJ databases">
        <title>Genome sequencing of Vibrio sinaloensis T08.</title>
        <authorList>
            <person name="Chan K.-G."/>
            <person name="Mohamad N.I."/>
        </authorList>
    </citation>
    <scope>NUCLEOTIDE SEQUENCE [LARGE SCALE GENOMIC DNA]</scope>
    <source>
        <strain evidence="3 4">T08</strain>
    </source>
</reference>
<feature type="domain" description="Initiator Rep protein WH1" evidence="2">
    <location>
        <begin position="29"/>
        <end position="209"/>
    </location>
</feature>